<dbReference type="AlphaFoldDB" id="A0A2U3B976"/>
<sequence>MKNIIRTRPRFILGTLISIILSLFVLSCTSHTSRSVANLPENLLSGVIHSENISEASGIAVSKQNRDIIWINNDSGNRASVFGVDSTGKQEVQLDITGTENTDWEDLATFQFEGRSYILIADVGDNGTSRKHYTIHIVQEPDLSQTDMPVHLTLQPKWNITFTYPDGEHDCESVAVDAKRQQVLLLSKREEVPILYQLPLTPKNQKQSIARELGPIKPFPAPGQTYFRLIDLLGYTSQPTGMDIAPDGSGVAVLTYGDAYYYPVAEDQNWVDVFSLTPSVISLPLLEQAEGIGFDNSGEHLFIVSEKLPAPLLKIDIRPFL</sequence>
<gene>
    <name evidence="1" type="ORF">DI392_10815</name>
</gene>
<dbReference type="EMBL" id="QFWT01000005">
    <property type="protein sequence ID" value="PWI33338.1"/>
    <property type="molecule type" value="Genomic_DNA"/>
</dbReference>
<name>A0A2U3B976_9VIBR</name>
<dbReference type="PROSITE" id="PS51257">
    <property type="entry name" value="PROKAR_LIPOPROTEIN"/>
    <property type="match status" value="1"/>
</dbReference>
<comment type="caution">
    <text evidence="1">The sequence shown here is derived from an EMBL/GenBank/DDBJ whole genome shotgun (WGS) entry which is preliminary data.</text>
</comment>
<reference evidence="1 2" key="1">
    <citation type="submission" date="2018-05" db="EMBL/GenBank/DDBJ databases">
        <title>Vibrio limimaris sp. nov., isolated from marine sediment.</title>
        <authorList>
            <person name="Li C.-M."/>
        </authorList>
    </citation>
    <scope>NUCLEOTIDE SEQUENCE [LARGE SCALE GENOMIC DNA]</scope>
    <source>
        <strain evidence="1 2">E4404</strain>
    </source>
</reference>
<dbReference type="Proteomes" id="UP000245362">
    <property type="component" value="Unassembled WGS sequence"/>
</dbReference>
<dbReference type="SUPFAM" id="SSF50956">
    <property type="entry name" value="Thermostable phytase (3-phytase)"/>
    <property type="match status" value="1"/>
</dbReference>
<organism evidence="1 2">
    <name type="scientific">Vibrio albus</name>
    <dbReference type="NCBI Taxonomy" id="2200953"/>
    <lineage>
        <taxon>Bacteria</taxon>
        <taxon>Pseudomonadati</taxon>
        <taxon>Pseudomonadota</taxon>
        <taxon>Gammaproteobacteria</taxon>
        <taxon>Vibrionales</taxon>
        <taxon>Vibrionaceae</taxon>
        <taxon>Vibrio</taxon>
    </lineage>
</organism>
<protein>
    <submittedName>
        <fullName evidence="1">Uncharacterized protein</fullName>
    </submittedName>
</protein>
<keyword evidence="2" id="KW-1185">Reference proteome</keyword>
<evidence type="ECO:0000313" key="1">
    <source>
        <dbReference type="EMBL" id="PWI33338.1"/>
    </source>
</evidence>
<accession>A0A2U3B976</accession>
<proteinExistence type="predicted"/>
<evidence type="ECO:0000313" key="2">
    <source>
        <dbReference type="Proteomes" id="UP000245362"/>
    </source>
</evidence>